<gene>
    <name evidence="1" type="ORF">METZ01_LOCUS410512</name>
</gene>
<name>A0A382WHQ8_9ZZZZ</name>
<organism evidence="1">
    <name type="scientific">marine metagenome</name>
    <dbReference type="NCBI Taxonomy" id="408172"/>
    <lineage>
        <taxon>unclassified sequences</taxon>
        <taxon>metagenomes</taxon>
        <taxon>ecological metagenomes</taxon>
    </lineage>
</organism>
<evidence type="ECO:0000313" key="1">
    <source>
        <dbReference type="EMBL" id="SVD57658.1"/>
    </source>
</evidence>
<sequence length="200" mass="21796">ELWSHWAAKEAGFKAISKVVSPTPPFVHRAFKVSWSKATSLSETAVGSVIRVGTVNYHGLDAEVTVSLWPGRVHAVAYAQAPHKLEVVQIQTRVELLDNFGSCWAGSFQELRSRLSARELDAVYSRESAAVRVGARQDLAVLLGVEEKRLEIVCGRSAAGKRPPRVFIDGDPANADVSLSHDGRWIAWVVWADNVPGGNS</sequence>
<proteinExistence type="predicted"/>
<accession>A0A382WHQ8</accession>
<feature type="non-terminal residue" evidence="1">
    <location>
        <position position="1"/>
    </location>
</feature>
<evidence type="ECO:0008006" key="2">
    <source>
        <dbReference type="Google" id="ProtNLM"/>
    </source>
</evidence>
<reference evidence="1" key="1">
    <citation type="submission" date="2018-05" db="EMBL/GenBank/DDBJ databases">
        <authorList>
            <person name="Lanie J.A."/>
            <person name="Ng W.-L."/>
            <person name="Kazmierczak K.M."/>
            <person name="Andrzejewski T.M."/>
            <person name="Davidsen T.M."/>
            <person name="Wayne K.J."/>
            <person name="Tettelin H."/>
            <person name="Glass J.I."/>
            <person name="Rusch D."/>
            <person name="Podicherti R."/>
            <person name="Tsui H.-C.T."/>
            <person name="Winkler M.E."/>
        </authorList>
    </citation>
    <scope>NUCLEOTIDE SEQUENCE</scope>
</reference>
<protein>
    <recommendedName>
        <fullName evidence="2">4'-phosphopantetheinyl transferase domain-containing protein</fullName>
    </recommendedName>
</protein>
<dbReference type="EMBL" id="UINC01159525">
    <property type="protein sequence ID" value="SVD57658.1"/>
    <property type="molecule type" value="Genomic_DNA"/>
</dbReference>
<dbReference type="AlphaFoldDB" id="A0A382WHQ8"/>